<proteinExistence type="predicted"/>
<reference evidence="2 3" key="1">
    <citation type="submission" date="2024-02" db="EMBL/GenBank/DDBJ databases">
        <authorList>
            <person name="Vignale AGUSTIN F."/>
            <person name="Sosa J E."/>
            <person name="Modenutti C."/>
        </authorList>
    </citation>
    <scope>NUCLEOTIDE SEQUENCE [LARGE SCALE GENOMIC DNA]</scope>
</reference>
<dbReference type="Proteomes" id="UP001642360">
    <property type="component" value="Unassembled WGS sequence"/>
</dbReference>
<feature type="region of interest" description="Disordered" evidence="1">
    <location>
        <begin position="37"/>
        <end position="62"/>
    </location>
</feature>
<protein>
    <submittedName>
        <fullName evidence="2">Uncharacterized protein</fullName>
    </submittedName>
</protein>
<dbReference type="PANTHER" id="PTHR38384:SF2">
    <property type="entry name" value="MEMBRANE LIPOPROTEIN"/>
    <property type="match status" value="1"/>
</dbReference>
<sequence>MVTNNRKEVTKAEGREEEKSTRTAVSCWYGFMFGRKSARKKSLRQKDSPTQQSQKTSSRGEEHVHSHFLLIWFHVRQKICSQEVTKAENLIKSLRRGNSEPSSPPTLSF</sequence>
<feature type="compositionally biased region" description="Polar residues" evidence="1">
    <location>
        <begin position="48"/>
        <end position="57"/>
    </location>
</feature>
<feature type="region of interest" description="Disordered" evidence="1">
    <location>
        <begin position="1"/>
        <end position="22"/>
    </location>
</feature>
<feature type="compositionally biased region" description="Basic and acidic residues" evidence="1">
    <location>
        <begin position="1"/>
        <end position="21"/>
    </location>
</feature>
<keyword evidence="3" id="KW-1185">Reference proteome</keyword>
<evidence type="ECO:0000256" key="1">
    <source>
        <dbReference type="SAM" id="MobiDB-lite"/>
    </source>
</evidence>
<dbReference type="EMBL" id="CAUOFW020006497">
    <property type="protein sequence ID" value="CAK9174923.1"/>
    <property type="molecule type" value="Genomic_DNA"/>
</dbReference>
<name>A0ABC8TZJ2_9AQUA</name>
<evidence type="ECO:0000313" key="3">
    <source>
        <dbReference type="Proteomes" id="UP001642360"/>
    </source>
</evidence>
<organism evidence="2 3">
    <name type="scientific">Ilex paraguariensis</name>
    <name type="common">yerba mate</name>
    <dbReference type="NCBI Taxonomy" id="185542"/>
    <lineage>
        <taxon>Eukaryota</taxon>
        <taxon>Viridiplantae</taxon>
        <taxon>Streptophyta</taxon>
        <taxon>Embryophyta</taxon>
        <taxon>Tracheophyta</taxon>
        <taxon>Spermatophyta</taxon>
        <taxon>Magnoliopsida</taxon>
        <taxon>eudicotyledons</taxon>
        <taxon>Gunneridae</taxon>
        <taxon>Pentapetalae</taxon>
        <taxon>asterids</taxon>
        <taxon>campanulids</taxon>
        <taxon>Aquifoliales</taxon>
        <taxon>Aquifoliaceae</taxon>
        <taxon>Ilex</taxon>
    </lineage>
</organism>
<comment type="caution">
    <text evidence="2">The sequence shown here is derived from an EMBL/GenBank/DDBJ whole genome shotgun (WGS) entry which is preliminary data.</text>
</comment>
<dbReference type="PANTHER" id="PTHR38384">
    <property type="entry name" value="MEMBRANE LIPOPROTEIN-RELATED"/>
    <property type="match status" value="1"/>
</dbReference>
<gene>
    <name evidence="2" type="ORF">ILEXP_LOCUS44703</name>
</gene>
<dbReference type="AlphaFoldDB" id="A0ABC8TZJ2"/>
<evidence type="ECO:0000313" key="2">
    <source>
        <dbReference type="EMBL" id="CAK9174923.1"/>
    </source>
</evidence>
<accession>A0ABC8TZJ2</accession>